<dbReference type="InterPro" id="IPR003661">
    <property type="entry name" value="HisK_dim/P_dom"/>
</dbReference>
<comment type="caution">
    <text evidence="12">The sequence shown here is derived from an EMBL/GenBank/DDBJ whole genome shotgun (WGS) entry which is preliminary data.</text>
</comment>
<evidence type="ECO:0000313" key="13">
    <source>
        <dbReference type="Proteomes" id="UP000028007"/>
    </source>
</evidence>
<dbReference type="InterPro" id="IPR004358">
    <property type="entry name" value="Sig_transdc_His_kin-like_C"/>
</dbReference>
<dbReference type="NCBIfam" id="TIGR00229">
    <property type="entry name" value="sensory_box"/>
    <property type="match status" value="2"/>
</dbReference>
<dbReference type="GO" id="GO:0004721">
    <property type="term" value="F:phosphoprotein phosphatase activity"/>
    <property type="evidence" value="ECO:0007669"/>
    <property type="project" value="TreeGrafter"/>
</dbReference>
<dbReference type="InterPro" id="IPR000700">
    <property type="entry name" value="PAS-assoc_C"/>
</dbReference>
<dbReference type="SUPFAM" id="SSF55785">
    <property type="entry name" value="PYP-like sensor domain (PAS domain)"/>
    <property type="match status" value="2"/>
</dbReference>
<dbReference type="InterPro" id="IPR000014">
    <property type="entry name" value="PAS"/>
</dbReference>
<keyword evidence="8" id="KW-0175">Coiled coil</keyword>
<dbReference type="Proteomes" id="UP000028007">
    <property type="component" value="Unassembled WGS sequence"/>
</dbReference>
<dbReference type="eggNOG" id="COG5002">
    <property type="taxonomic scope" value="Bacteria"/>
</dbReference>
<dbReference type="CDD" id="cd00082">
    <property type="entry name" value="HisKA"/>
    <property type="match status" value="1"/>
</dbReference>
<dbReference type="SMART" id="SM00388">
    <property type="entry name" value="HisKA"/>
    <property type="match status" value="1"/>
</dbReference>
<evidence type="ECO:0000256" key="3">
    <source>
        <dbReference type="ARBA" id="ARBA00022553"/>
    </source>
</evidence>
<dbReference type="AlphaFoldDB" id="A0A081PKX1"/>
<dbReference type="InterPro" id="IPR013656">
    <property type="entry name" value="PAS_4"/>
</dbReference>
<keyword evidence="3" id="KW-0597">Phosphoprotein</keyword>
<gene>
    <name evidence="12" type="ORF">N180_07600</name>
</gene>
<evidence type="ECO:0000259" key="9">
    <source>
        <dbReference type="PROSITE" id="PS50109"/>
    </source>
</evidence>
<dbReference type="SMART" id="SM00387">
    <property type="entry name" value="HATPase_c"/>
    <property type="match status" value="1"/>
</dbReference>
<dbReference type="Gene3D" id="3.30.450.20">
    <property type="entry name" value="PAS domain"/>
    <property type="match status" value="2"/>
</dbReference>
<name>A0A081PKX1_9SPHI</name>
<dbReference type="PANTHER" id="PTHR45453:SF1">
    <property type="entry name" value="PHOSPHATE REGULON SENSOR PROTEIN PHOR"/>
    <property type="match status" value="1"/>
</dbReference>
<dbReference type="SUPFAM" id="SSF55874">
    <property type="entry name" value="ATPase domain of HSP90 chaperone/DNA topoisomerase II/histidine kinase"/>
    <property type="match status" value="1"/>
</dbReference>
<dbReference type="Pfam" id="PF00989">
    <property type="entry name" value="PAS"/>
    <property type="match status" value="1"/>
</dbReference>
<dbReference type="GO" id="GO:0005886">
    <property type="term" value="C:plasma membrane"/>
    <property type="evidence" value="ECO:0007669"/>
    <property type="project" value="TreeGrafter"/>
</dbReference>
<evidence type="ECO:0000256" key="7">
    <source>
        <dbReference type="ARBA" id="ARBA00023136"/>
    </source>
</evidence>
<dbReference type="OrthoDB" id="9813151at2"/>
<dbReference type="PRINTS" id="PR00344">
    <property type="entry name" value="BCTRLSENSOR"/>
</dbReference>
<keyword evidence="6" id="KW-0902">Two-component regulatory system</keyword>
<keyword evidence="4" id="KW-0808">Transferase</keyword>
<evidence type="ECO:0000256" key="1">
    <source>
        <dbReference type="ARBA" id="ARBA00000085"/>
    </source>
</evidence>
<evidence type="ECO:0000256" key="6">
    <source>
        <dbReference type="ARBA" id="ARBA00023012"/>
    </source>
</evidence>
<dbReference type="PROSITE" id="PS50113">
    <property type="entry name" value="PAC"/>
    <property type="match status" value="2"/>
</dbReference>
<dbReference type="Pfam" id="PF08448">
    <property type="entry name" value="PAS_4"/>
    <property type="match status" value="1"/>
</dbReference>
<dbReference type="RefSeq" id="WP_051759545.1">
    <property type="nucleotide sequence ID" value="NZ_JNFF01000017.1"/>
</dbReference>
<feature type="domain" description="PAC" evidence="11">
    <location>
        <begin position="223"/>
        <end position="275"/>
    </location>
</feature>
<dbReference type="InterPro" id="IPR005467">
    <property type="entry name" value="His_kinase_dom"/>
</dbReference>
<evidence type="ECO:0000313" key="12">
    <source>
        <dbReference type="EMBL" id="KEQ31344.1"/>
    </source>
</evidence>
<dbReference type="CDD" id="cd00130">
    <property type="entry name" value="PAS"/>
    <property type="match status" value="2"/>
</dbReference>
<feature type="domain" description="PAC" evidence="11">
    <location>
        <begin position="95"/>
        <end position="146"/>
    </location>
</feature>
<evidence type="ECO:0000256" key="2">
    <source>
        <dbReference type="ARBA" id="ARBA00012438"/>
    </source>
</evidence>
<evidence type="ECO:0000259" key="11">
    <source>
        <dbReference type="PROSITE" id="PS50113"/>
    </source>
</evidence>
<dbReference type="PROSITE" id="PS50112">
    <property type="entry name" value="PAS"/>
    <property type="match status" value="2"/>
</dbReference>
<dbReference type="Pfam" id="PF02518">
    <property type="entry name" value="HATPase_c"/>
    <property type="match status" value="1"/>
</dbReference>
<dbReference type="InterPro" id="IPR050351">
    <property type="entry name" value="BphY/WalK/GraS-like"/>
</dbReference>
<dbReference type="SUPFAM" id="SSF47384">
    <property type="entry name" value="Homodimeric domain of signal transducing histidine kinase"/>
    <property type="match status" value="1"/>
</dbReference>
<dbReference type="InterPro" id="IPR035965">
    <property type="entry name" value="PAS-like_dom_sf"/>
</dbReference>
<comment type="catalytic activity">
    <reaction evidence="1">
        <text>ATP + protein L-histidine = ADP + protein N-phospho-L-histidine.</text>
        <dbReference type="EC" id="2.7.13.3"/>
    </reaction>
</comment>
<dbReference type="CDD" id="cd00075">
    <property type="entry name" value="HATPase"/>
    <property type="match status" value="1"/>
</dbReference>
<feature type="coiled-coil region" evidence="8">
    <location>
        <begin position="4"/>
        <end position="31"/>
    </location>
</feature>
<sequence>MEDFKKIEERLARYEKENRKLKHKVEELTDFVENASVPLHWVDGTGKIIWANQAELDTFGYSKEEYIGFPISNFHADQEAIQNILMRLVNNETLHNYPARLKCRDGSVKHVLISSNVLRKDGKFIHTRCFTRDISAFRQEQQRNRDLMLVLEQQAAIIDSSNDAILSKTLDGTITSWNESAERIFGYTSVEIIGQPIQKLLPPDRQDEESHILSRLQNGDQMEHFETKRLTKTGRILDMSLTISPIRDVHGNMTGLSTIARDISEKKQEEQRKNDFVTMVSHELKTPLTTIMSYVQLLIKNAKNEDDFDFKALTRIHAQAKKMTSMTHDFLNLARLEDGKIQLNKETFALHTLIEEITGDVQILSTKHTIRLVDCEEITLHADRNKIGQVLMNLVSNAIKYSPMGGTINIGCQKQPGKVKVFVRDEGIGISKADQNRLFERFYRVSNDKSGGITGFGIGLYLVSEILRQHASKIEVESEENIGSTFYFDLEIQEG</sequence>
<dbReference type="InterPro" id="IPR036097">
    <property type="entry name" value="HisK_dim/P_sf"/>
</dbReference>
<dbReference type="InterPro" id="IPR013767">
    <property type="entry name" value="PAS_fold"/>
</dbReference>
<keyword evidence="5" id="KW-0418">Kinase</keyword>
<evidence type="ECO:0000259" key="10">
    <source>
        <dbReference type="PROSITE" id="PS50112"/>
    </source>
</evidence>
<organism evidence="12 13">
    <name type="scientific">Pedobacter antarcticus 4BY</name>
    <dbReference type="NCBI Taxonomy" id="1358423"/>
    <lineage>
        <taxon>Bacteria</taxon>
        <taxon>Pseudomonadati</taxon>
        <taxon>Bacteroidota</taxon>
        <taxon>Sphingobacteriia</taxon>
        <taxon>Sphingobacteriales</taxon>
        <taxon>Sphingobacteriaceae</taxon>
        <taxon>Pedobacter</taxon>
    </lineage>
</organism>
<feature type="domain" description="Histidine kinase" evidence="9">
    <location>
        <begin position="279"/>
        <end position="494"/>
    </location>
</feature>
<dbReference type="InterPro" id="IPR036890">
    <property type="entry name" value="HATPase_C_sf"/>
</dbReference>
<dbReference type="eggNOG" id="COG2202">
    <property type="taxonomic scope" value="Bacteria"/>
</dbReference>
<accession>A0A081PKX1</accession>
<keyword evidence="7" id="KW-0472">Membrane</keyword>
<dbReference type="InterPro" id="IPR003594">
    <property type="entry name" value="HATPase_dom"/>
</dbReference>
<dbReference type="GO" id="GO:0016036">
    <property type="term" value="P:cellular response to phosphate starvation"/>
    <property type="evidence" value="ECO:0007669"/>
    <property type="project" value="TreeGrafter"/>
</dbReference>
<dbReference type="InterPro" id="IPR001610">
    <property type="entry name" value="PAC"/>
</dbReference>
<dbReference type="GO" id="GO:0006355">
    <property type="term" value="P:regulation of DNA-templated transcription"/>
    <property type="evidence" value="ECO:0007669"/>
    <property type="project" value="InterPro"/>
</dbReference>
<dbReference type="FunFam" id="1.10.287.130:FF:000001">
    <property type="entry name" value="Two-component sensor histidine kinase"/>
    <property type="match status" value="1"/>
</dbReference>
<dbReference type="EMBL" id="JNFF01000017">
    <property type="protein sequence ID" value="KEQ31344.1"/>
    <property type="molecule type" value="Genomic_DNA"/>
</dbReference>
<feature type="domain" description="PAS" evidence="10">
    <location>
        <begin position="24"/>
        <end position="68"/>
    </location>
</feature>
<dbReference type="SMART" id="SM00086">
    <property type="entry name" value="PAC"/>
    <property type="match status" value="2"/>
</dbReference>
<dbReference type="EC" id="2.7.13.3" evidence="2"/>
<dbReference type="GO" id="GO:0000155">
    <property type="term" value="F:phosphorelay sensor kinase activity"/>
    <property type="evidence" value="ECO:0007669"/>
    <property type="project" value="InterPro"/>
</dbReference>
<reference evidence="12 13" key="1">
    <citation type="journal article" date="1992" name="Int. J. Syst. Bacteriol.">
        <title>Sphingobacterium antarcticus sp. nov. a Psychrotrophic Bacterium from the Soils of Schirmacher Oasis, Antarctica.</title>
        <authorList>
            <person name="Shivaji S."/>
            <person name="Ray M.K."/>
            <person name="Rao N.S."/>
            <person name="Saiserr L."/>
            <person name="Jagannadham M.V."/>
            <person name="Kumar G.S."/>
            <person name="Reddy G."/>
            <person name="Bhargava P.M."/>
        </authorList>
    </citation>
    <scope>NUCLEOTIDE SEQUENCE [LARGE SCALE GENOMIC DNA]</scope>
    <source>
        <strain evidence="12 13">4BY</strain>
    </source>
</reference>
<evidence type="ECO:0000256" key="8">
    <source>
        <dbReference type="SAM" id="Coils"/>
    </source>
</evidence>
<dbReference type="Gene3D" id="3.30.565.10">
    <property type="entry name" value="Histidine kinase-like ATPase, C-terminal domain"/>
    <property type="match status" value="1"/>
</dbReference>
<dbReference type="PROSITE" id="PS50109">
    <property type="entry name" value="HIS_KIN"/>
    <property type="match status" value="1"/>
</dbReference>
<protein>
    <recommendedName>
        <fullName evidence="2">histidine kinase</fullName>
        <ecNumber evidence="2">2.7.13.3</ecNumber>
    </recommendedName>
</protein>
<feature type="domain" description="PAS" evidence="10">
    <location>
        <begin position="150"/>
        <end position="220"/>
    </location>
</feature>
<evidence type="ECO:0000256" key="4">
    <source>
        <dbReference type="ARBA" id="ARBA00022679"/>
    </source>
</evidence>
<evidence type="ECO:0000256" key="5">
    <source>
        <dbReference type="ARBA" id="ARBA00022777"/>
    </source>
</evidence>
<dbReference type="PANTHER" id="PTHR45453">
    <property type="entry name" value="PHOSPHATE REGULON SENSOR PROTEIN PHOR"/>
    <property type="match status" value="1"/>
</dbReference>
<dbReference type="Pfam" id="PF00512">
    <property type="entry name" value="HisKA"/>
    <property type="match status" value="1"/>
</dbReference>
<proteinExistence type="predicted"/>
<dbReference type="SMART" id="SM00091">
    <property type="entry name" value="PAS"/>
    <property type="match status" value="2"/>
</dbReference>
<keyword evidence="13" id="KW-1185">Reference proteome</keyword>
<dbReference type="Gene3D" id="1.10.287.130">
    <property type="match status" value="1"/>
</dbReference>
<dbReference type="FunFam" id="3.30.565.10:FF:000006">
    <property type="entry name" value="Sensor histidine kinase WalK"/>
    <property type="match status" value="1"/>
</dbReference>